<name>A0ACB0JFN7_TRIPR</name>
<reference evidence="1" key="1">
    <citation type="submission" date="2023-10" db="EMBL/GenBank/DDBJ databases">
        <authorList>
            <person name="Rodriguez Cubillos JULIANA M."/>
            <person name="De Vega J."/>
        </authorList>
    </citation>
    <scope>NUCLEOTIDE SEQUENCE</scope>
</reference>
<evidence type="ECO:0000313" key="2">
    <source>
        <dbReference type="Proteomes" id="UP001177021"/>
    </source>
</evidence>
<accession>A0ACB0JFN7</accession>
<proteinExistence type="predicted"/>
<keyword evidence="2" id="KW-1185">Reference proteome</keyword>
<comment type="caution">
    <text evidence="1">The sequence shown here is derived from an EMBL/GenBank/DDBJ whole genome shotgun (WGS) entry which is preliminary data.</text>
</comment>
<organism evidence="1 2">
    <name type="scientific">Trifolium pratense</name>
    <name type="common">Red clover</name>
    <dbReference type="NCBI Taxonomy" id="57577"/>
    <lineage>
        <taxon>Eukaryota</taxon>
        <taxon>Viridiplantae</taxon>
        <taxon>Streptophyta</taxon>
        <taxon>Embryophyta</taxon>
        <taxon>Tracheophyta</taxon>
        <taxon>Spermatophyta</taxon>
        <taxon>Magnoliopsida</taxon>
        <taxon>eudicotyledons</taxon>
        <taxon>Gunneridae</taxon>
        <taxon>Pentapetalae</taxon>
        <taxon>rosids</taxon>
        <taxon>fabids</taxon>
        <taxon>Fabales</taxon>
        <taxon>Fabaceae</taxon>
        <taxon>Papilionoideae</taxon>
        <taxon>50 kb inversion clade</taxon>
        <taxon>NPAAA clade</taxon>
        <taxon>Hologalegina</taxon>
        <taxon>IRL clade</taxon>
        <taxon>Trifolieae</taxon>
        <taxon>Trifolium</taxon>
    </lineage>
</organism>
<gene>
    <name evidence="1" type="ORF">MILVUS5_LOCUS12202</name>
</gene>
<dbReference type="EMBL" id="CASHSV030000034">
    <property type="protein sequence ID" value="CAJ2642793.1"/>
    <property type="molecule type" value="Genomic_DNA"/>
</dbReference>
<dbReference type="Proteomes" id="UP001177021">
    <property type="component" value="Unassembled WGS sequence"/>
</dbReference>
<protein>
    <submittedName>
        <fullName evidence="1">Uncharacterized protein</fullName>
    </submittedName>
</protein>
<evidence type="ECO:0000313" key="1">
    <source>
        <dbReference type="EMBL" id="CAJ2642793.1"/>
    </source>
</evidence>
<sequence length="486" mass="55944">MAGGAAVGERSLKETPTWAVAVVCAVFIIISVLIEHGIRTLEKWFHKKHKKAMSEALEKIKEELMLLGFISLLLTFGTKYVAKICIPSNLGDIMLPCKKGEVEQESKDDRRRLLSFDDENMVWRRSLAAAAGGDDYCSKKGQVSLISQSGVHQLHIFIFVLAVFHIFYSVMTMVLARAKMQKWKAWEAETSSVEYQFTHDPARFRFAHQTTFVRRHSGWTRKPGIRWVYSFMGFCCNLSAYERLQLILLLVGTKLELIILDMAQEIQDRTTIVRGVPVVEPNNKYFWFNRPQWIIFLIHFTLFQNAFQIAYFLWTWYEFTITSCFHENLPLIVIRVVLGIGLQVLCSYITFPLYALVTQMGSHWKKGIFEEQTTKALKKWRKTAREKTKLRNAGSMEFPSVSGENTPSQGTSPMHLLHKFKPSNQTDTDSVLYSPRSYQSDDQTDFSDTEGSTHQLNLKQIMSQPEQHPAGNNQQNHNIDFSFDKP</sequence>